<comment type="caution">
    <text evidence="2">The sequence shown here is derived from an EMBL/GenBank/DDBJ whole genome shotgun (WGS) entry which is preliminary data.</text>
</comment>
<sequence>MYVGIIFLWTHTRILDIDIFEELSERLINEVKNNYQMLEEENATLQQKIEERDELIKGMKIECDSLKMENRKRFEEKLLLENKLQQLNERHQKFEKRLRRQTT</sequence>
<feature type="coiled-coil region" evidence="1">
    <location>
        <begin position="21"/>
        <end position="97"/>
    </location>
</feature>
<name>A0A7D9DBP5_PARCT</name>
<dbReference type="EMBL" id="CACRXK020000425">
    <property type="protein sequence ID" value="CAB3981752.1"/>
    <property type="molecule type" value="Genomic_DNA"/>
</dbReference>
<proteinExistence type="predicted"/>
<evidence type="ECO:0000256" key="1">
    <source>
        <dbReference type="SAM" id="Coils"/>
    </source>
</evidence>
<reference evidence="2" key="1">
    <citation type="submission" date="2020-04" db="EMBL/GenBank/DDBJ databases">
        <authorList>
            <person name="Alioto T."/>
            <person name="Alioto T."/>
            <person name="Gomez Garrido J."/>
        </authorList>
    </citation>
    <scope>NUCLEOTIDE SEQUENCE</scope>
    <source>
        <strain evidence="2">A484AB</strain>
    </source>
</reference>
<evidence type="ECO:0000313" key="2">
    <source>
        <dbReference type="EMBL" id="CAB3981752.1"/>
    </source>
</evidence>
<evidence type="ECO:0000313" key="3">
    <source>
        <dbReference type="Proteomes" id="UP001152795"/>
    </source>
</evidence>
<dbReference type="Proteomes" id="UP001152795">
    <property type="component" value="Unassembled WGS sequence"/>
</dbReference>
<dbReference type="AlphaFoldDB" id="A0A7D9DBP5"/>
<keyword evidence="1" id="KW-0175">Coiled coil</keyword>
<organism evidence="2 3">
    <name type="scientific">Paramuricea clavata</name>
    <name type="common">Red gorgonian</name>
    <name type="synonym">Violescent sea-whip</name>
    <dbReference type="NCBI Taxonomy" id="317549"/>
    <lineage>
        <taxon>Eukaryota</taxon>
        <taxon>Metazoa</taxon>
        <taxon>Cnidaria</taxon>
        <taxon>Anthozoa</taxon>
        <taxon>Octocorallia</taxon>
        <taxon>Malacalcyonacea</taxon>
        <taxon>Plexauridae</taxon>
        <taxon>Paramuricea</taxon>
    </lineage>
</organism>
<accession>A0A7D9DBP5</accession>
<keyword evidence="3" id="KW-1185">Reference proteome</keyword>
<gene>
    <name evidence="2" type="ORF">PACLA_8A084632</name>
</gene>
<protein>
    <submittedName>
        <fullName evidence="2">Uncharacterized protein</fullName>
    </submittedName>
</protein>